<keyword evidence="3" id="KW-1185">Reference proteome</keyword>
<organism evidence="2 3">
    <name type="scientific">Brucella pseudogrignonensis</name>
    <dbReference type="NCBI Taxonomy" id="419475"/>
    <lineage>
        <taxon>Bacteria</taxon>
        <taxon>Pseudomonadati</taxon>
        <taxon>Pseudomonadota</taxon>
        <taxon>Alphaproteobacteria</taxon>
        <taxon>Hyphomicrobiales</taxon>
        <taxon>Brucellaceae</taxon>
        <taxon>Brucella/Ochrobactrum group</taxon>
        <taxon>Brucella</taxon>
    </lineage>
</organism>
<evidence type="ECO:0008006" key="4">
    <source>
        <dbReference type="Google" id="ProtNLM"/>
    </source>
</evidence>
<proteinExistence type="predicted"/>
<evidence type="ECO:0000313" key="2">
    <source>
        <dbReference type="EMBL" id="MDR6431406.1"/>
    </source>
</evidence>
<dbReference type="RefSeq" id="WP_404989591.1">
    <property type="nucleotide sequence ID" value="NZ_JAVDQT010000001.1"/>
</dbReference>
<dbReference type="Proteomes" id="UP001184614">
    <property type="component" value="Unassembled WGS sequence"/>
</dbReference>
<accession>A0ABU1M6P7</accession>
<feature type="region of interest" description="Disordered" evidence="1">
    <location>
        <begin position="39"/>
        <end position="61"/>
    </location>
</feature>
<name>A0ABU1M6P7_9HYPH</name>
<protein>
    <recommendedName>
        <fullName evidence="4">Hydrolase</fullName>
    </recommendedName>
</protein>
<dbReference type="EMBL" id="JAVDQT010000001">
    <property type="protein sequence ID" value="MDR6431406.1"/>
    <property type="molecule type" value="Genomic_DNA"/>
</dbReference>
<reference evidence="2 3" key="1">
    <citation type="submission" date="2023-07" db="EMBL/GenBank/DDBJ databases">
        <title>Sorghum-associated microbial communities from plants grown in Nebraska, USA.</title>
        <authorList>
            <person name="Schachtman D."/>
        </authorList>
    </citation>
    <scope>NUCLEOTIDE SEQUENCE [LARGE SCALE GENOMIC DNA]</scope>
    <source>
        <strain evidence="2 3">DS1730</strain>
    </source>
</reference>
<gene>
    <name evidence="2" type="ORF">J2782_001111</name>
</gene>
<sequence>MEEDEPMPKNELQPRQDKLIDQYREIGPAVLVAALMNKNARTNETRRPSNSNSILAVKKAD</sequence>
<comment type="caution">
    <text evidence="2">The sequence shown here is derived from an EMBL/GenBank/DDBJ whole genome shotgun (WGS) entry which is preliminary data.</text>
</comment>
<evidence type="ECO:0000313" key="3">
    <source>
        <dbReference type="Proteomes" id="UP001184614"/>
    </source>
</evidence>
<evidence type="ECO:0000256" key="1">
    <source>
        <dbReference type="SAM" id="MobiDB-lite"/>
    </source>
</evidence>